<evidence type="ECO:0000256" key="4">
    <source>
        <dbReference type="ARBA" id="ARBA00023062"/>
    </source>
</evidence>
<dbReference type="OrthoDB" id="5464at2759"/>
<keyword evidence="5" id="KW-0274">FAD</keyword>
<evidence type="ECO:0000256" key="6">
    <source>
        <dbReference type="SAM" id="MobiDB-lite"/>
    </source>
</evidence>
<dbReference type="InterPro" id="IPR029041">
    <property type="entry name" value="FAD-linked_oxidoreductase-like"/>
</dbReference>
<feature type="region of interest" description="Disordered" evidence="6">
    <location>
        <begin position="66"/>
        <end position="85"/>
    </location>
</feature>
<reference evidence="8" key="1">
    <citation type="journal article" date="2021" name="New Phytol.">
        <title>Evolutionary innovations through gain and loss of genes in the ectomycorrhizal Boletales.</title>
        <authorList>
            <person name="Wu G."/>
            <person name="Miyauchi S."/>
            <person name="Morin E."/>
            <person name="Kuo A."/>
            <person name="Drula E."/>
            <person name="Varga T."/>
            <person name="Kohler A."/>
            <person name="Feng B."/>
            <person name="Cao Y."/>
            <person name="Lipzen A."/>
            <person name="Daum C."/>
            <person name="Hundley H."/>
            <person name="Pangilinan J."/>
            <person name="Johnson J."/>
            <person name="Barry K."/>
            <person name="LaButti K."/>
            <person name="Ng V."/>
            <person name="Ahrendt S."/>
            <person name="Min B."/>
            <person name="Choi I.G."/>
            <person name="Park H."/>
            <person name="Plett J.M."/>
            <person name="Magnuson J."/>
            <person name="Spatafora J.W."/>
            <person name="Nagy L.G."/>
            <person name="Henrissat B."/>
            <person name="Grigoriev I.V."/>
            <person name="Yang Z.L."/>
            <person name="Xu J."/>
            <person name="Martin F.M."/>
        </authorList>
    </citation>
    <scope>NUCLEOTIDE SEQUENCE</scope>
    <source>
        <strain evidence="8">KKN 215</strain>
    </source>
</reference>
<name>A0A8K0UR02_9AGAR</name>
<dbReference type="Proteomes" id="UP000813824">
    <property type="component" value="Unassembled WGS sequence"/>
</dbReference>
<dbReference type="PANTHER" id="PTHR13914">
    <property type="entry name" value="PROLINE OXIDASE"/>
    <property type="match status" value="1"/>
</dbReference>
<comment type="similarity">
    <text evidence="1 5">Belongs to the proline oxidase family.</text>
</comment>
<keyword evidence="3 5" id="KW-0560">Oxidoreductase</keyword>
<keyword evidence="4 5" id="KW-0642">Proline metabolism</keyword>
<dbReference type="EMBL" id="JAEVFJ010000012">
    <property type="protein sequence ID" value="KAH8101500.1"/>
    <property type="molecule type" value="Genomic_DNA"/>
</dbReference>
<dbReference type="SUPFAM" id="SSF51730">
    <property type="entry name" value="FAD-linked oxidoreductase"/>
    <property type="match status" value="1"/>
</dbReference>
<dbReference type="GO" id="GO:0010133">
    <property type="term" value="P:L-proline catabolic process to L-glutamate"/>
    <property type="evidence" value="ECO:0007669"/>
    <property type="project" value="TreeGrafter"/>
</dbReference>
<feature type="region of interest" description="Disordered" evidence="6">
    <location>
        <begin position="385"/>
        <end position="406"/>
    </location>
</feature>
<evidence type="ECO:0000313" key="8">
    <source>
        <dbReference type="EMBL" id="KAH8101500.1"/>
    </source>
</evidence>
<evidence type="ECO:0000256" key="1">
    <source>
        <dbReference type="ARBA" id="ARBA00005869"/>
    </source>
</evidence>
<proteinExistence type="inferred from homology"/>
<keyword evidence="9" id="KW-1185">Reference proteome</keyword>
<dbReference type="PANTHER" id="PTHR13914:SF0">
    <property type="entry name" value="PROLINE DEHYDROGENASE 1, MITOCHONDRIAL"/>
    <property type="match status" value="1"/>
</dbReference>
<accession>A0A8K0UR02</accession>
<gene>
    <name evidence="8" type="ORF">BXZ70DRAFT_933610</name>
</gene>
<protein>
    <recommendedName>
        <fullName evidence="2 5">Proline dehydrogenase</fullName>
        <ecNumber evidence="2 5">1.5.5.2</ecNumber>
    </recommendedName>
</protein>
<dbReference type="Pfam" id="PF01619">
    <property type="entry name" value="Pro_dh"/>
    <property type="match status" value="1"/>
</dbReference>
<dbReference type="GO" id="GO:0005739">
    <property type="term" value="C:mitochondrion"/>
    <property type="evidence" value="ECO:0007669"/>
    <property type="project" value="TreeGrafter"/>
</dbReference>
<comment type="function">
    <text evidence="5">Converts proline to delta-1-pyrroline-5-carboxylate.</text>
</comment>
<dbReference type="InterPro" id="IPR015659">
    <property type="entry name" value="Proline_oxidase"/>
</dbReference>
<dbReference type="Gene3D" id="3.20.20.220">
    <property type="match status" value="1"/>
</dbReference>
<evidence type="ECO:0000259" key="7">
    <source>
        <dbReference type="Pfam" id="PF01619"/>
    </source>
</evidence>
<dbReference type="GO" id="GO:0004657">
    <property type="term" value="F:proline dehydrogenase activity"/>
    <property type="evidence" value="ECO:0007669"/>
    <property type="project" value="UniProtKB-EC"/>
</dbReference>
<dbReference type="EC" id="1.5.5.2" evidence="2 5"/>
<dbReference type="AlphaFoldDB" id="A0A8K0UR02"/>
<feature type="compositionally biased region" description="Basic and acidic residues" evidence="6">
    <location>
        <begin position="70"/>
        <end position="79"/>
    </location>
</feature>
<evidence type="ECO:0000256" key="2">
    <source>
        <dbReference type="ARBA" id="ARBA00012695"/>
    </source>
</evidence>
<comment type="cofactor">
    <cofactor evidence="5">
        <name>FAD</name>
        <dbReference type="ChEBI" id="CHEBI:57692"/>
    </cofactor>
</comment>
<dbReference type="GO" id="GO:0071949">
    <property type="term" value="F:FAD binding"/>
    <property type="evidence" value="ECO:0007669"/>
    <property type="project" value="TreeGrafter"/>
</dbReference>
<organism evidence="8 9">
    <name type="scientific">Cristinia sonorae</name>
    <dbReference type="NCBI Taxonomy" id="1940300"/>
    <lineage>
        <taxon>Eukaryota</taxon>
        <taxon>Fungi</taxon>
        <taxon>Dikarya</taxon>
        <taxon>Basidiomycota</taxon>
        <taxon>Agaricomycotina</taxon>
        <taxon>Agaricomycetes</taxon>
        <taxon>Agaricomycetidae</taxon>
        <taxon>Agaricales</taxon>
        <taxon>Pleurotineae</taxon>
        <taxon>Stephanosporaceae</taxon>
        <taxon>Cristinia</taxon>
    </lineage>
</organism>
<sequence length="593" mass="64965">MSLRLLRTSLPSSRLWSSLRPQSVRSFRSTAQTYPPPPRRPVSTLFLATGAALTATVAFTYSQSPLHADAPPDDKDGRSPRQPTPLSSLIRSYVVYTVCSIPGLVDLSPAVLSTCLSIPVLKHVTEAIVRVTFFDQFVGGDTAHETLPVLKDLRAENKGCLFAYSVEVDEAEAGGGSKAGEKQPVHKRIVQEMIRCIDVAADFEDGYSKDKGRRTWVAIKLTALLPNASSLLALSKHIIDTRPELPVPIAFPGKPRSTDLDVLHKPQTATTLTQQDLDDLKELHDDLIRICTRAQERGVKVIIDAEHSWYQPAIDAFGLALMRKFNKIPIARDAPAIQPLVYVTFQAYLRRNKNYLLESFADAKADGYALGVKLVRGAYHPYETKSHETRNSAKSRSLSISPDELPPVWPTKPETDACYNECIQIILDEVAKDLSIAPPKGSSSSFFRLFGGKTSQDTPKAKAKSPAVGVLFGSHNWDSVRLILDSLVEKRLANVVGIAENDAVIEVGDEVAERVTMAQLYGMCDTLTNYIVDRTRSSSPMVLKYVPYGALVEVLPYLSRRAIENKSVLGGGGARAERKAAAAGIKARVFGDL</sequence>
<evidence type="ECO:0000256" key="5">
    <source>
        <dbReference type="RuleBase" id="RU364054"/>
    </source>
</evidence>
<feature type="domain" description="Proline dehydrogenase" evidence="7">
    <location>
        <begin position="187"/>
        <end position="568"/>
    </location>
</feature>
<comment type="catalytic activity">
    <reaction evidence="5">
        <text>L-proline + a quinone = (S)-1-pyrroline-5-carboxylate + a quinol + H(+)</text>
        <dbReference type="Rhea" id="RHEA:23784"/>
        <dbReference type="ChEBI" id="CHEBI:15378"/>
        <dbReference type="ChEBI" id="CHEBI:17388"/>
        <dbReference type="ChEBI" id="CHEBI:24646"/>
        <dbReference type="ChEBI" id="CHEBI:60039"/>
        <dbReference type="ChEBI" id="CHEBI:132124"/>
        <dbReference type="EC" id="1.5.5.2"/>
    </reaction>
</comment>
<evidence type="ECO:0000256" key="3">
    <source>
        <dbReference type="ARBA" id="ARBA00023002"/>
    </source>
</evidence>
<keyword evidence="5" id="KW-0285">Flavoprotein</keyword>
<dbReference type="InterPro" id="IPR002872">
    <property type="entry name" value="Proline_DH_dom"/>
</dbReference>
<evidence type="ECO:0000313" key="9">
    <source>
        <dbReference type="Proteomes" id="UP000813824"/>
    </source>
</evidence>
<comment type="caution">
    <text evidence="8">The sequence shown here is derived from an EMBL/GenBank/DDBJ whole genome shotgun (WGS) entry which is preliminary data.</text>
</comment>